<dbReference type="PANTHER" id="PTHR37299">
    <property type="entry name" value="TRANSCRIPTIONAL REGULATOR-RELATED"/>
    <property type="match status" value="1"/>
</dbReference>
<evidence type="ECO:0000259" key="2">
    <source>
        <dbReference type="PROSITE" id="PS50110"/>
    </source>
</evidence>
<proteinExistence type="predicted"/>
<evidence type="ECO:0000313" key="4">
    <source>
        <dbReference type="EMBL" id="HJG37082.1"/>
    </source>
</evidence>
<organism evidence="4 5">
    <name type="scientific">Enorma phocaeensis</name>
    <dbReference type="NCBI Taxonomy" id="1871019"/>
    <lineage>
        <taxon>Bacteria</taxon>
        <taxon>Bacillati</taxon>
        <taxon>Actinomycetota</taxon>
        <taxon>Coriobacteriia</taxon>
        <taxon>Coriobacteriales</taxon>
        <taxon>Coriobacteriaceae</taxon>
        <taxon>Enorma</taxon>
    </lineage>
</organism>
<reference evidence="4" key="2">
    <citation type="submission" date="2021-09" db="EMBL/GenBank/DDBJ databases">
        <authorList>
            <person name="Gilroy R."/>
        </authorList>
    </citation>
    <scope>NUCLEOTIDE SEQUENCE</scope>
    <source>
        <strain evidence="4">ChiHjej13B12-9602</strain>
    </source>
</reference>
<dbReference type="Pfam" id="PF04397">
    <property type="entry name" value="LytTR"/>
    <property type="match status" value="1"/>
</dbReference>
<comment type="caution">
    <text evidence="4">The sequence shown here is derived from an EMBL/GenBank/DDBJ whole genome shotgun (WGS) entry which is preliminary data.</text>
</comment>
<keyword evidence="1" id="KW-0597">Phosphoprotein</keyword>
<gene>
    <name evidence="4" type="ORF">K8V70_04360</name>
</gene>
<accession>A0A921LTQ9</accession>
<dbReference type="PROSITE" id="PS50930">
    <property type="entry name" value="HTH_LYTTR"/>
    <property type="match status" value="1"/>
</dbReference>
<sequence>MVSVVVLEDDDVQREQIARAVTSYFAARDIKCSLSKLRDANELIEYARSTDRLDLLVADVVLDQERDSVSEEAPRQLGDSFEDRESIHAIDLVQSLMLAERGVQVIYVTGYMEYHTRAYQTEHACFLLKPINQEELDFALDRAMKRLAMSMSKPVLIRTSDEERFVRPSEIVYIESDRRVLCVHVRDEVLRTYGKLGEYEHLLPHRFVRCHKSFLVNMDYIAAFRRSELVLVSGATIPISQSRRKATHDAITSFAKATARVLKRRSCKVGRLDA</sequence>
<dbReference type="InterPro" id="IPR001789">
    <property type="entry name" value="Sig_transdc_resp-reg_receiver"/>
</dbReference>
<dbReference type="GO" id="GO:0000156">
    <property type="term" value="F:phosphorelay response regulator activity"/>
    <property type="evidence" value="ECO:0007669"/>
    <property type="project" value="InterPro"/>
</dbReference>
<feature type="domain" description="Response regulatory" evidence="2">
    <location>
        <begin position="3"/>
        <end position="144"/>
    </location>
</feature>
<dbReference type="InterPro" id="IPR011006">
    <property type="entry name" value="CheY-like_superfamily"/>
</dbReference>
<dbReference type="PROSITE" id="PS50110">
    <property type="entry name" value="RESPONSE_REGULATORY"/>
    <property type="match status" value="1"/>
</dbReference>
<dbReference type="RefSeq" id="WP_273189626.1">
    <property type="nucleotide sequence ID" value="NZ_DYUZ01000017.1"/>
</dbReference>
<dbReference type="GO" id="GO:0003677">
    <property type="term" value="F:DNA binding"/>
    <property type="evidence" value="ECO:0007669"/>
    <property type="project" value="UniProtKB-KW"/>
</dbReference>
<dbReference type="PANTHER" id="PTHR37299:SF1">
    <property type="entry name" value="STAGE 0 SPORULATION PROTEIN A HOMOLOG"/>
    <property type="match status" value="1"/>
</dbReference>
<dbReference type="SMART" id="SM00850">
    <property type="entry name" value="LytTR"/>
    <property type="match status" value="1"/>
</dbReference>
<protein>
    <submittedName>
        <fullName evidence="4">LytTR family DNA-binding domain-containing protein</fullName>
    </submittedName>
</protein>
<dbReference type="EMBL" id="DYUZ01000017">
    <property type="protein sequence ID" value="HJG37082.1"/>
    <property type="molecule type" value="Genomic_DNA"/>
</dbReference>
<keyword evidence="4" id="KW-0238">DNA-binding</keyword>
<dbReference type="InterPro" id="IPR007492">
    <property type="entry name" value="LytTR_DNA-bd_dom"/>
</dbReference>
<evidence type="ECO:0000256" key="1">
    <source>
        <dbReference type="PROSITE-ProRule" id="PRU00169"/>
    </source>
</evidence>
<dbReference type="SUPFAM" id="SSF52172">
    <property type="entry name" value="CheY-like"/>
    <property type="match status" value="1"/>
</dbReference>
<reference evidence="4" key="1">
    <citation type="journal article" date="2021" name="PeerJ">
        <title>Extensive microbial diversity within the chicken gut microbiome revealed by metagenomics and culture.</title>
        <authorList>
            <person name="Gilroy R."/>
            <person name="Ravi A."/>
            <person name="Getino M."/>
            <person name="Pursley I."/>
            <person name="Horton D.L."/>
            <person name="Alikhan N.F."/>
            <person name="Baker D."/>
            <person name="Gharbi K."/>
            <person name="Hall N."/>
            <person name="Watson M."/>
            <person name="Adriaenssens E.M."/>
            <person name="Foster-Nyarko E."/>
            <person name="Jarju S."/>
            <person name="Secka A."/>
            <person name="Antonio M."/>
            <person name="Oren A."/>
            <person name="Chaudhuri R.R."/>
            <person name="La Ragione R."/>
            <person name="Hildebrand F."/>
            <person name="Pallen M.J."/>
        </authorList>
    </citation>
    <scope>NUCLEOTIDE SEQUENCE</scope>
    <source>
        <strain evidence="4">ChiHjej13B12-9602</strain>
    </source>
</reference>
<dbReference type="Gene3D" id="2.40.50.1020">
    <property type="entry name" value="LytTr DNA-binding domain"/>
    <property type="match status" value="1"/>
</dbReference>
<evidence type="ECO:0000313" key="5">
    <source>
        <dbReference type="Proteomes" id="UP000753256"/>
    </source>
</evidence>
<dbReference type="InterPro" id="IPR046947">
    <property type="entry name" value="LytR-like"/>
</dbReference>
<dbReference type="Proteomes" id="UP000753256">
    <property type="component" value="Unassembled WGS sequence"/>
</dbReference>
<name>A0A921LTQ9_9ACTN</name>
<feature type="domain" description="HTH LytTR-type" evidence="3">
    <location>
        <begin position="156"/>
        <end position="253"/>
    </location>
</feature>
<dbReference type="AlphaFoldDB" id="A0A921LTQ9"/>
<dbReference type="Gene3D" id="3.40.50.2300">
    <property type="match status" value="1"/>
</dbReference>
<evidence type="ECO:0000259" key="3">
    <source>
        <dbReference type="PROSITE" id="PS50930"/>
    </source>
</evidence>
<feature type="modified residue" description="4-aspartylphosphate" evidence="1">
    <location>
        <position position="59"/>
    </location>
</feature>